<keyword evidence="2" id="KW-0275">Fatty acid biosynthesis</keyword>
<dbReference type="InterPro" id="IPR000089">
    <property type="entry name" value="Biotin_lipoyl"/>
</dbReference>
<dbReference type="PROSITE" id="PS50968">
    <property type="entry name" value="BIOTINYL_LIPOYL"/>
    <property type="match status" value="1"/>
</dbReference>
<dbReference type="InterPro" id="IPR001249">
    <property type="entry name" value="AcCoA_biotinCC"/>
</dbReference>
<dbReference type="GO" id="GO:0003989">
    <property type="term" value="F:acetyl-CoA carboxylase activity"/>
    <property type="evidence" value="ECO:0007669"/>
    <property type="project" value="InterPro"/>
</dbReference>
<dbReference type="EMBL" id="LT670817">
    <property type="protein sequence ID" value="SHG58491.1"/>
    <property type="molecule type" value="Genomic_DNA"/>
</dbReference>
<dbReference type="InterPro" id="IPR011053">
    <property type="entry name" value="Single_hybrid_motif"/>
</dbReference>
<evidence type="ECO:0000313" key="5">
    <source>
        <dbReference type="Proteomes" id="UP000189796"/>
    </source>
</evidence>
<keyword evidence="2" id="KW-0276">Fatty acid metabolism</keyword>
<gene>
    <name evidence="4" type="ORF">SAMN05443248_2047</name>
</gene>
<dbReference type="Gene3D" id="2.40.50.100">
    <property type="match status" value="1"/>
</dbReference>
<keyword evidence="2" id="KW-0444">Lipid biosynthesis</keyword>
<feature type="domain" description="Lipoyl-binding" evidence="3">
    <location>
        <begin position="3"/>
        <end position="79"/>
    </location>
</feature>
<dbReference type="OrthoDB" id="5297413at2"/>
<name>A0A1M5L0H1_9BRAD</name>
<dbReference type="GO" id="GO:0009317">
    <property type="term" value="C:acetyl-CoA carboxylase complex"/>
    <property type="evidence" value="ECO:0007669"/>
    <property type="project" value="InterPro"/>
</dbReference>
<comment type="pathway">
    <text evidence="2">Lipid metabolism; fatty acid biosynthesis.</text>
</comment>
<reference evidence="4 5" key="1">
    <citation type="submission" date="2016-11" db="EMBL/GenBank/DDBJ databases">
        <authorList>
            <person name="Jaros S."/>
            <person name="Januszkiewicz K."/>
            <person name="Wedrychowicz H."/>
        </authorList>
    </citation>
    <scope>NUCLEOTIDE SEQUENCE [LARGE SCALE GENOMIC DNA]</scope>
    <source>
        <strain evidence="4 5">GAS138</strain>
    </source>
</reference>
<dbReference type="Proteomes" id="UP000189796">
    <property type="component" value="Chromosome I"/>
</dbReference>
<protein>
    <recommendedName>
        <fullName evidence="2">Biotin carboxyl carrier protein of acetyl-CoA carboxylase</fullName>
    </recommendedName>
</protein>
<evidence type="ECO:0000313" key="4">
    <source>
        <dbReference type="EMBL" id="SHG58491.1"/>
    </source>
</evidence>
<dbReference type="NCBIfam" id="NF005457">
    <property type="entry name" value="PRK07051.1"/>
    <property type="match status" value="1"/>
</dbReference>
<dbReference type="CDD" id="cd06850">
    <property type="entry name" value="biotinyl_domain"/>
    <property type="match status" value="1"/>
</dbReference>
<dbReference type="Pfam" id="PF00364">
    <property type="entry name" value="Biotin_lipoyl"/>
    <property type="match status" value="1"/>
</dbReference>
<evidence type="ECO:0000256" key="1">
    <source>
        <dbReference type="ARBA" id="ARBA00003761"/>
    </source>
</evidence>
<dbReference type="RefSeq" id="WP_079601102.1">
    <property type="nucleotide sequence ID" value="NZ_LT670817.1"/>
</dbReference>
<keyword evidence="2" id="KW-0092">Biotin</keyword>
<keyword evidence="2" id="KW-0443">Lipid metabolism</keyword>
<proteinExistence type="predicted"/>
<dbReference type="PRINTS" id="PR01071">
    <property type="entry name" value="ACOABIOTINCC"/>
</dbReference>
<evidence type="ECO:0000259" key="3">
    <source>
        <dbReference type="PROSITE" id="PS50968"/>
    </source>
</evidence>
<accession>A0A1M5L0H1</accession>
<sequence length="80" mass="8637">MGIQKIVSPLPGIFYRKPAPDEPAYKSEGDTITQDDTIGLIEVMKSFNEVKAGASGKIVRFLAENEEAVMAGQPIAEIDV</sequence>
<evidence type="ECO:0000256" key="2">
    <source>
        <dbReference type="RuleBase" id="RU364072"/>
    </source>
</evidence>
<organism evidence="4 5">
    <name type="scientific">Bradyrhizobium erythrophlei</name>
    <dbReference type="NCBI Taxonomy" id="1437360"/>
    <lineage>
        <taxon>Bacteria</taxon>
        <taxon>Pseudomonadati</taxon>
        <taxon>Pseudomonadota</taxon>
        <taxon>Alphaproteobacteria</taxon>
        <taxon>Hyphomicrobiales</taxon>
        <taxon>Nitrobacteraceae</taxon>
        <taxon>Bradyrhizobium</taxon>
    </lineage>
</organism>
<dbReference type="AlphaFoldDB" id="A0A1M5L0H1"/>
<dbReference type="SUPFAM" id="SSF51230">
    <property type="entry name" value="Single hybrid motif"/>
    <property type="match status" value="1"/>
</dbReference>
<dbReference type="GO" id="GO:0006633">
    <property type="term" value="P:fatty acid biosynthetic process"/>
    <property type="evidence" value="ECO:0007669"/>
    <property type="project" value="UniProtKB-UniPathway"/>
</dbReference>
<dbReference type="UniPathway" id="UPA00094"/>
<comment type="function">
    <text evidence="1 2">This protein is a component of the acetyl coenzyme A carboxylase complex; first, biotin carboxylase catalyzes the carboxylation of the carrier protein and then the transcarboxylase transfers the carboxyl group to form malonyl-CoA.</text>
</comment>